<reference evidence="2 3" key="1">
    <citation type="submission" date="2017-02" db="EMBL/GenBank/DDBJ databases">
        <title>Complete genome sequences of Mycobacterium kansasii strains isolated from rhesus macaques.</title>
        <authorList>
            <person name="Panda A."/>
            <person name="Nagaraj S."/>
            <person name="Zhao X."/>
            <person name="Tettelin H."/>
            <person name="Detolla L.J."/>
        </authorList>
    </citation>
    <scope>NUCLEOTIDE SEQUENCE [LARGE SCALE GENOMIC DNA]</scope>
    <source>
        <strain evidence="2 3">11-3469</strain>
    </source>
</reference>
<gene>
    <name evidence="2" type="ORF">BZL29_8485</name>
</gene>
<comment type="caution">
    <text evidence="2">The sequence shown here is derived from an EMBL/GenBank/DDBJ whole genome shotgun (WGS) entry which is preliminary data.</text>
</comment>
<dbReference type="EMBL" id="MVBN01000018">
    <property type="protein sequence ID" value="OOK63542.1"/>
    <property type="molecule type" value="Genomic_DNA"/>
</dbReference>
<feature type="region of interest" description="Disordered" evidence="1">
    <location>
        <begin position="16"/>
        <end position="42"/>
    </location>
</feature>
<evidence type="ECO:0000256" key="1">
    <source>
        <dbReference type="SAM" id="MobiDB-lite"/>
    </source>
</evidence>
<proteinExistence type="predicted"/>
<name>A0A1V3W9J4_MYCKA</name>
<dbReference type="AlphaFoldDB" id="A0A1V3W9J4"/>
<evidence type="ECO:0000313" key="3">
    <source>
        <dbReference type="Proteomes" id="UP000188532"/>
    </source>
</evidence>
<accession>A0A1V3W9J4</accession>
<organism evidence="2 3">
    <name type="scientific">Mycobacterium kansasii</name>
    <dbReference type="NCBI Taxonomy" id="1768"/>
    <lineage>
        <taxon>Bacteria</taxon>
        <taxon>Bacillati</taxon>
        <taxon>Actinomycetota</taxon>
        <taxon>Actinomycetes</taxon>
        <taxon>Mycobacteriales</taxon>
        <taxon>Mycobacteriaceae</taxon>
        <taxon>Mycobacterium</taxon>
    </lineage>
</organism>
<protein>
    <submittedName>
        <fullName evidence="2">Uncharacterized protein</fullName>
    </submittedName>
</protein>
<evidence type="ECO:0000313" key="2">
    <source>
        <dbReference type="EMBL" id="OOK63542.1"/>
    </source>
</evidence>
<feature type="compositionally biased region" description="Basic and acidic residues" evidence="1">
    <location>
        <begin position="18"/>
        <end position="28"/>
    </location>
</feature>
<sequence>MRPSRSVISAFRCRARRSGRESAWDHEASAAPPAANTGGATG</sequence>
<dbReference type="Proteomes" id="UP000188532">
    <property type="component" value="Unassembled WGS sequence"/>
</dbReference>
<feature type="compositionally biased region" description="Low complexity" evidence="1">
    <location>
        <begin position="29"/>
        <end position="42"/>
    </location>
</feature>